<protein>
    <recommendedName>
        <fullName evidence="3">Glucose-methanol-choline oxidoreductase N-terminal domain-containing protein</fullName>
    </recommendedName>
</protein>
<dbReference type="InterPro" id="IPR000172">
    <property type="entry name" value="GMC_OxRdtase_N"/>
</dbReference>
<sequence length="652" mass="70274">MITFRHIITAASLFLVLASANSHRVKTQQAELRDEYAFIIAGGGTAGLTVADRLTAAFPHLNVLVVEYGDIEPTPGYFEPPGSPPLASYIDYAVPVPTLNNRSAELRIGATVGGSSAINGQFFDRASRHDYDDWDRLAGGPSGDDGADGVPWDWESLSPYFKKSVTFIEPEKELAEALNLTWDYDAAFVPFQWPSGALSRQACLEAGISPRQECAAGDKDGLCWIPASQHPWDSARSHAGQGHYQDVIGDRPNYDLLVRHKVTRVLYPDNNSQKGPPTVEIRSVSDETIFTKRPSREVILSAGAIHTPQILQRSGIGPRVLLQRAGIDVVADLPGVGYNFQDHPSIRFGINLTHNPTPNQDMLNTDPAYLQKSLDQYAERPARGPWTLIWDHQAVFLPLSNVTASAATLAASLREQIANASALSSTPPPGADESVERGYRAQLETLAGVLEHPAQPIIEIPFGGAEFMTSSAGVPSIGILLKPLSRGAVLLNTTDIEAEPVLHYGTLANGLDIDVMASFLPFMRRLWDAATFRDVLGVVETDPGPELDATSPEEVAAWLRNVVVASIVHPCCTAAMMPKEHGGVVGRDLRVHGASGLRVVDASVFPVIPGAHLSATVYATAEKASLDAHSLYLGAELILLSQAADLIVGHWK</sequence>
<dbReference type="EMBL" id="JAQQWI010000008">
    <property type="protein sequence ID" value="KAK8023418.1"/>
    <property type="molecule type" value="Genomic_DNA"/>
</dbReference>
<name>A0ABR1RZV7_9PEZI</name>
<accession>A0ABR1RZV7</accession>
<dbReference type="Gene3D" id="3.30.560.10">
    <property type="entry name" value="Glucose Oxidase, domain 3"/>
    <property type="match status" value="1"/>
</dbReference>
<dbReference type="InterPro" id="IPR036188">
    <property type="entry name" value="FAD/NAD-bd_sf"/>
</dbReference>
<comment type="similarity">
    <text evidence="1">Belongs to the GMC oxidoreductase family.</text>
</comment>
<keyword evidence="5" id="KW-1185">Reference proteome</keyword>
<dbReference type="SUPFAM" id="SSF54373">
    <property type="entry name" value="FAD-linked reductases, C-terminal domain"/>
    <property type="match status" value="1"/>
</dbReference>
<dbReference type="InterPro" id="IPR012132">
    <property type="entry name" value="GMC_OxRdtase"/>
</dbReference>
<organism evidence="4 5">
    <name type="scientific">Apiospora marii</name>
    <dbReference type="NCBI Taxonomy" id="335849"/>
    <lineage>
        <taxon>Eukaryota</taxon>
        <taxon>Fungi</taxon>
        <taxon>Dikarya</taxon>
        <taxon>Ascomycota</taxon>
        <taxon>Pezizomycotina</taxon>
        <taxon>Sordariomycetes</taxon>
        <taxon>Xylariomycetidae</taxon>
        <taxon>Amphisphaeriales</taxon>
        <taxon>Apiosporaceae</taxon>
        <taxon>Apiospora</taxon>
    </lineage>
</organism>
<dbReference type="PANTHER" id="PTHR11552:SF115">
    <property type="entry name" value="DEHYDROGENASE XPTC-RELATED"/>
    <property type="match status" value="1"/>
</dbReference>
<dbReference type="PIRSF" id="PIRSF000137">
    <property type="entry name" value="Alcohol_oxidase"/>
    <property type="match status" value="1"/>
</dbReference>
<evidence type="ECO:0000313" key="4">
    <source>
        <dbReference type="EMBL" id="KAK8023418.1"/>
    </source>
</evidence>
<dbReference type="Pfam" id="PF00732">
    <property type="entry name" value="GMC_oxred_N"/>
    <property type="match status" value="1"/>
</dbReference>
<dbReference type="Gene3D" id="3.50.50.60">
    <property type="entry name" value="FAD/NAD(P)-binding domain"/>
    <property type="match status" value="1"/>
</dbReference>
<dbReference type="PANTHER" id="PTHR11552">
    <property type="entry name" value="GLUCOSE-METHANOL-CHOLINE GMC OXIDOREDUCTASE"/>
    <property type="match status" value="1"/>
</dbReference>
<dbReference type="InterPro" id="IPR007867">
    <property type="entry name" value="GMC_OxRtase_C"/>
</dbReference>
<dbReference type="Pfam" id="PF05199">
    <property type="entry name" value="GMC_oxred_C"/>
    <property type="match status" value="1"/>
</dbReference>
<dbReference type="PROSITE" id="PS00624">
    <property type="entry name" value="GMC_OXRED_2"/>
    <property type="match status" value="1"/>
</dbReference>
<evidence type="ECO:0000313" key="5">
    <source>
        <dbReference type="Proteomes" id="UP001396898"/>
    </source>
</evidence>
<evidence type="ECO:0000259" key="3">
    <source>
        <dbReference type="PROSITE" id="PS00624"/>
    </source>
</evidence>
<comment type="caution">
    <text evidence="4">The sequence shown here is derived from an EMBL/GenBank/DDBJ whole genome shotgun (WGS) entry which is preliminary data.</text>
</comment>
<dbReference type="Proteomes" id="UP001396898">
    <property type="component" value="Unassembled WGS sequence"/>
</dbReference>
<evidence type="ECO:0000256" key="1">
    <source>
        <dbReference type="ARBA" id="ARBA00010790"/>
    </source>
</evidence>
<proteinExistence type="inferred from homology"/>
<keyword evidence="2" id="KW-0732">Signal</keyword>
<gene>
    <name evidence="4" type="ORF">PG991_006657</name>
</gene>
<feature type="domain" description="Glucose-methanol-choline oxidoreductase N-terminal" evidence="3">
    <location>
        <begin position="303"/>
        <end position="317"/>
    </location>
</feature>
<reference evidence="4 5" key="1">
    <citation type="submission" date="2023-01" db="EMBL/GenBank/DDBJ databases">
        <title>Analysis of 21 Apiospora genomes using comparative genomics revels a genus with tremendous synthesis potential of carbohydrate active enzymes and secondary metabolites.</title>
        <authorList>
            <person name="Sorensen T."/>
        </authorList>
    </citation>
    <scope>NUCLEOTIDE SEQUENCE [LARGE SCALE GENOMIC DNA]</scope>
    <source>
        <strain evidence="4 5">CBS 20057</strain>
    </source>
</reference>
<feature type="signal peptide" evidence="2">
    <location>
        <begin position="1"/>
        <end position="20"/>
    </location>
</feature>
<evidence type="ECO:0000256" key="2">
    <source>
        <dbReference type="SAM" id="SignalP"/>
    </source>
</evidence>
<feature type="chain" id="PRO_5045987332" description="Glucose-methanol-choline oxidoreductase N-terminal domain-containing protein" evidence="2">
    <location>
        <begin position="21"/>
        <end position="652"/>
    </location>
</feature>
<dbReference type="SUPFAM" id="SSF51905">
    <property type="entry name" value="FAD/NAD(P)-binding domain"/>
    <property type="match status" value="1"/>
</dbReference>